<evidence type="ECO:0000313" key="3">
    <source>
        <dbReference type="EMBL" id="WUM20709.1"/>
    </source>
</evidence>
<reference evidence="3 4" key="1">
    <citation type="submission" date="2022-10" db="EMBL/GenBank/DDBJ databases">
        <title>The complete genomes of actinobacterial strains from the NBC collection.</title>
        <authorList>
            <person name="Joergensen T.S."/>
            <person name="Alvarez Arevalo M."/>
            <person name="Sterndorff E.B."/>
            <person name="Faurdal D."/>
            <person name="Vuksanovic O."/>
            <person name="Mourched A.-S."/>
            <person name="Charusanti P."/>
            <person name="Shaw S."/>
            <person name="Blin K."/>
            <person name="Weber T."/>
        </authorList>
    </citation>
    <scope>NUCLEOTIDE SEQUENCE [LARGE SCALE GENOMIC DNA]</scope>
    <source>
        <strain evidence="3 4">NBC_00319</strain>
    </source>
</reference>
<dbReference type="RefSeq" id="WP_328857939.1">
    <property type="nucleotide sequence ID" value="NZ_CP108021.1"/>
</dbReference>
<feature type="domain" description="WCX" evidence="2">
    <location>
        <begin position="250"/>
        <end position="325"/>
    </location>
</feature>
<dbReference type="PANTHER" id="PTHR34580">
    <property type="match status" value="1"/>
</dbReference>
<keyword evidence="4" id="KW-1185">Reference proteome</keyword>
<organism evidence="3 4">
    <name type="scientific">Williamsia herbipolensis</name>
    <dbReference type="NCBI Taxonomy" id="1603258"/>
    <lineage>
        <taxon>Bacteria</taxon>
        <taxon>Bacillati</taxon>
        <taxon>Actinomycetota</taxon>
        <taxon>Actinomycetes</taxon>
        <taxon>Mycobacteriales</taxon>
        <taxon>Nocardiaceae</taxon>
        <taxon>Williamsia</taxon>
    </lineage>
</organism>
<sequence>MATTKVERLMNLVICLLASPRFVTAEQIRSSVTGYGESKTDEAFNRMFERDKTELRDLGIPLETGRDSAFSDTDGYRINRDAYELPAIALDRDEAAAVTMAAALWDTPTMAAAARGALLKLRAGGVELGADSALDVGVHSAAPRSMGSEAVLAALLAAIDHGRGVTFEHRPTRTRPVATRHLEPWGVVTHRGRWYVVGHDLERGETRTFRLSRISEPVVETDQVVHRPEGVDLREVVAAAVGFGDGAHTRSATVWVADGRAEGMRRSAVSSEPRELGGRSGSALRIEGWTVDSLARQVLGAGADAVVLEPADLRDRVVADLRTLAAEVTA</sequence>
<proteinExistence type="predicted"/>
<name>A0AAU4K3U5_9NOCA</name>
<dbReference type="Proteomes" id="UP001432128">
    <property type="component" value="Chromosome"/>
</dbReference>
<dbReference type="InterPro" id="IPR057727">
    <property type="entry name" value="WCX_dom"/>
</dbReference>
<dbReference type="PROSITE" id="PS52050">
    <property type="entry name" value="WYL"/>
    <property type="match status" value="1"/>
</dbReference>
<protein>
    <submittedName>
        <fullName evidence="3">WYL domain-containing protein</fullName>
    </submittedName>
</protein>
<dbReference type="Pfam" id="PF13280">
    <property type="entry name" value="WYL"/>
    <property type="match status" value="1"/>
</dbReference>
<evidence type="ECO:0000313" key="4">
    <source>
        <dbReference type="Proteomes" id="UP001432128"/>
    </source>
</evidence>
<dbReference type="EMBL" id="CP108021">
    <property type="protein sequence ID" value="WUM20709.1"/>
    <property type="molecule type" value="Genomic_DNA"/>
</dbReference>
<gene>
    <name evidence="3" type="ORF">OG579_02430</name>
</gene>
<evidence type="ECO:0000259" key="1">
    <source>
        <dbReference type="Pfam" id="PF13280"/>
    </source>
</evidence>
<accession>A0AAU4K3U5</accession>
<dbReference type="AlphaFoldDB" id="A0AAU4K3U5"/>
<feature type="domain" description="WYL" evidence="1">
    <location>
        <begin position="151"/>
        <end position="217"/>
    </location>
</feature>
<evidence type="ECO:0000259" key="2">
    <source>
        <dbReference type="Pfam" id="PF25583"/>
    </source>
</evidence>
<dbReference type="PANTHER" id="PTHR34580:SF3">
    <property type="entry name" value="PROTEIN PAFB"/>
    <property type="match status" value="1"/>
</dbReference>
<dbReference type="Pfam" id="PF25583">
    <property type="entry name" value="WCX"/>
    <property type="match status" value="1"/>
</dbReference>
<dbReference type="InterPro" id="IPR051534">
    <property type="entry name" value="CBASS_pafABC_assoc_protein"/>
</dbReference>
<dbReference type="InterPro" id="IPR026881">
    <property type="entry name" value="WYL_dom"/>
</dbReference>
<dbReference type="KEGG" id="whr:OG579_02430"/>